<keyword evidence="3 6" id="KW-1133">Transmembrane helix</keyword>
<dbReference type="GO" id="GO:0022857">
    <property type="term" value="F:transmembrane transporter activity"/>
    <property type="evidence" value="ECO:0007669"/>
    <property type="project" value="InterPro"/>
</dbReference>
<proteinExistence type="predicted"/>
<evidence type="ECO:0000256" key="4">
    <source>
        <dbReference type="ARBA" id="ARBA00023136"/>
    </source>
</evidence>
<feature type="transmembrane region" description="Helical" evidence="6">
    <location>
        <begin position="35"/>
        <end position="55"/>
    </location>
</feature>
<feature type="region of interest" description="Disordered" evidence="5">
    <location>
        <begin position="426"/>
        <end position="449"/>
    </location>
</feature>
<feature type="transmembrane region" description="Helical" evidence="6">
    <location>
        <begin position="325"/>
        <end position="341"/>
    </location>
</feature>
<feature type="transmembrane region" description="Helical" evidence="6">
    <location>
        <begin position="180"/>
        <end position="203"/>
    </location>
</feature>
<feature type="compositionally biased region" description="Polar residues" evidence="5">
    <location>
        <begin position="435"/>
        <end position="449"/>
    </location>
</feature>
<dbReference type="AlphaFoldDB" id="A0A0E0EWH0"/>
<dbReference type="Gramene" id="OMERI10G03820.1">
    <property type="protein sequence ID" value="OMERI10G03820.1"/>
    <property type="gene ID" value="OMERI10G03820"/>
</dbReference>
<evidence type="ECO:0008006" key="9">
    <source>
        <dbReference type="Google" id="ProtNLM"/>
    </source>
</evidence>
<evidence type="ECO:0000313" key="7">
    <source>
        <dbReference type="EnsemblPlants" id="OMERI10G03820.1"/>
    </source>
</evidence>
<feature type="transmembrane region" description="Helical" evidence="6">
    <location>
        <begin position="398"/>
        <end position="416"/>
    </location>
</feature>
<evidence type="ECO:0000256" key="6">
    <source>
        <dbReference type="SAM" id="Phobius"/>
    </source>
</evidence>
<dbReference type="GO" id="GO:0016020">
    <property type="term" value="C:membrane"/>
    <property type="evidence" value="ECO:0007669"/>
    <property type="project" value="InterPro"/>
</dbReference>
<keyword evidence="4 6" id="KW-0472">Membrane</keyword>
<evidence type="ECO:0000256" key="1">
    <source>
        <dbReference type="ARBA" id="ARBA00004141"/>
    </source>
</evidence>
<reference evidence="7" key="1">
    <citation type="submission" date="2015-04" db="UniProtKB">
        <authorList>
            <consortium name="EnsemblPlants"/>
        </authorList>
    </citation>
    <scope>IDENTIFICATION</scope>
</reference>
<comment type="subcellular location">
    <subcellularLocation>
        <location evidence="1">Membrane</location>
        <topology evidence="1">Multi-pass membrane protein</topology>
    </subcellularLocation>
</comment>
<dbReference type="PANTHER" id="PTHR31218">
    <property type="entry name" value="WAT1-RELATED PROTEIN"/>
    <property type="match status" value="1"/>
</dbReference>
<feature type="transmembrane region" description="Helical" evidence="6">
    <location>
        <begin position="108"/>
        <end position="129"/>
    </location>
</feature>
<dbReference type="STRING" id="40149.A0A0E0EWH0"/>
<dbReference type="Proteomes" id="UP000008021">
    <property type="component" value="Chromosome 10"/>
</dbReference>
<keyword evidence="2 6" id="KW-0812">Transmembrane</keyword>
<keyword evidence="8" id="KW-1185">Reference proteome</keyword>
<protein>
    <recommendedName>
        <fullName evidence="9">EamA domain-containing protein</fullName>
    </recommendedName>
</protein>
<evidence type="ECO:0000313" key="8">
    <source>
        <dbReference type="Proteomes" id="UP000008021"/>
    </source>
</evidence>
<evidence type="ECO:0000256" key="3">
    <source>
        <dbReference type="ARBA" id="ARBA00022989"/>
    </source>
</evidence>
<feature type="transmembrane region" description="Helical" evidence="6">
    <location>
        <begin position="372"/>
        <end position="392"/>
    </location>
</feature>
<evidence type="ECO:0000256" key="2">
    <source>
        <dbReference type="ARBA" id="ARBA00022692"/>
    </source>
</evidence>
<feature type="transmembrane region" description="Helical" evidence="6">
    <location>
        <begin position="215"/>
        <end position="235"/>
    </location>
</feature>
<dbReference type="SUPFAM" id="SSF103481">
    <property type="entry name" value="Multidrug resistance efflux transporter EmrE"/>
    <property type="match status" value="1"/>
</dbReference>
<dbReference type="eggNOG" id="ENOG502QSBZ">
    <property type="taxonomic scope" value="Eukaryota"/>
</dbReference>
<dbReference type="EnsemblPlants" id="OMERI10G03820.1">
    <property type="protein sequence ID" value="OMERI10G03820.1"/>
    <property type="gene ID" value="OMERI10G03820"/>
</dbReference>
<dbReference type="InterPro" id="IPR037185">
    <property type="entry name" value="EmrE-like"/>
</dbReference>
<name>A0A0E0EWH0_9ORYZ</name>
<dbReference type="InterPro" id="IPR030184">
    <property type="entry name" value="WAT1-related"/>
</dbReference>
<feature type="transmembrane region" description="Helical" evidence="6">
    <location>
        <begin position="61"/>
        <end position="87"/>
    </location>
</feature>
<organism evidence="7">
    <name type="scientific">Oryza meridionalis</name>
    <dbReference type="NCBI Taxonomy" id="40149"/>
    <lineage>
        <taxon>Eukaryota</taxon>
        <taxon>Viridiplantae</taxon>
        <taxon>Streptophyta</taxon>
        <taxon>Embryophyta</taxon>
        <taxon>Tracheophyta</taxon>
        <taxon>Spermatophyta</taxon>
        <taxon>Magnoliopsida</taxon>
        <taxon>Liliopsida</taxon>
        <taxon>Poales</taxon>
        <taxon>Poaceae</taxon>
        <taxon>BOP clade</taxon>
        <taxon>Oryzoideae</taxon>
        <taxon>Oryzeae</taxon>
        <taxon>Oryzinae</taxon>
        <taxon>Oryza</taxon>
    </lineage>
</organism>
<feature type="transmembrane region" description="Helical" evidence="6">
    <location>
        <begin position="264"/>
        <end position="281"/>
    </location>
</feature>
<evidence type="ECO:0000256" key="5">
    <source>
        <dbReference type="SAM" id="MobiDB-lite"/>
    </source>
</evidence>
<reference evidence="7" key="2">
    <citation type="submission" date="2018-05" db="EMBL/GenBank/DDBJ databases">
        <title>OmerRS3 (Oryza meridionalis Reference Sequence Version 3).</title>
        <authorList>
            <person name="Zhang J."/>
            <person name="Kudrna D."/>
            <person name="Lee S."/>
            <person name="Talag J."/>
            <person name="Welchert J."/>
            <person name="Wing R.A."/>
        </authorList>
    </citation>
    <scope>NUCLEOTIDE SEQUENCE [LARGE SCALE GENOMIC DNA]</scope>
    <source>
        <strain evidence="7">cv. OR44</strain>
    </source>
</reference>
<sequence length="449" mass="50260">MTLQILTFADDDRRRSRWQRVGSAMGSSSSMKMEWGPAVCMVLIELFTTGQMLLTKVVVDAGLFVFALLTYRFFLGTILVLPLAFILERHLVARDINWGMMASSSLKEWLPAIFMVMLQIFTAGSLMLVKVVVDGWLFVCTLLTYRYLLGAVLVVPWAVSFEKLAPIHCSWSVLHRPGRYITRYAINFYNIVPIAAFILAVLFRKEPLNMRSIVGIIKVVGALVCVGGTIIISLYKGKVLHLWPTNIIGYHPSKAATAFGHHHIRGTILLVISCLSLAVWYTAQMLKVFPYKYWSTVATCFVGSIQMAIIGVAMNREKATWKLKWNMSLLTIIYSVTIPVVSDVLNLMQAILNTAAKFVMISWVVTQRGPTYPSMFCAVSVLFTTILDSLLLGHDLSVGSILGMLLILAGLYLFLWGKRKEVVPETTENPKEEVQFQTGDRTSELPSNV</sequence>
<accession>A0A0E0EWH0</accession>
<feature type="transmembrane region" description="Helical" evidence="6">
    <location>
        <begin position="135"/>
        <end position="159"/>
    </location>
</feature>
<feature type="transmembrane region" description="Helical" evidence="6">
    <location>
        <begin position="293"/>
        <end position="313"/>
    </location>
</feature>